<evidence type="ECO:0000313" key="2">
    <source>
        <dbReference type="EMBL" id="KAK9001818.1"/>
    </source>
</evidence>
<evidence type="ECO:0000256" key="1">
    <source>
        <dbReference type="SAM" id="MobiDB-lite"/>
    </source>
</evidence>
<dbReference type="EMBL" id="JBBPBN010000035">
    <property type="protein sequence ID" value="KAK9001818.1"/>
    <property type="molecule type" value="Genomic_DNA"/>
</dbReference>
<name>A0ABR2QMC2_9ROSI</name>
<evidence type="ECO:0000313" key="3">
    <source>
        <dbReference type="Proteomes" id="UP001396334"/>
    </source>
</evidence>
<feature type="compositionally biased region" description="Basic and acidic residues" evidence="1">
    <location>
        <begin position="72"/>
        <end position="81"/>
    </location>
</feature>
<feature type="region of interest" description="Disordered" evidence="1">
    <location>
        <begin position="43"/>
        <end position="213"/>
    </location>
</feature>
<feature type="compositionally biased region" description="Low complexity" evidence="1">
    <location>
        <begin position="202"/>
        <end position="213"/>
    </location>
</feature>
<gene>
    <name evidence="2" type="ORF">V6N11_024516</name>
</gene>
<keyword evidence="3" id="KW-1185">Reference proteome</keyword>
<feature type="compositionally biased region" description="Low complexity" evidence="1">
    <location>
        <begin position="233"/>
        <end position="243"/>
    </location>
</feature>
<feature type="region of interest" description="Disordered" evidence="1">
    <location>
        <begin position="230"/>
        <end position="261"/>
    </location>
</feature>
<dbReference type="Proteomes" id="UP001396334">
    <property type="component" value="Unassembled WGS sequence"/>
</dbReference>
<feature type="compositionally biased region" description="Basic and acidic residues" evidence="1">
    <location>
        <begin position="146"/>
        <end position="164"/>
    </location>
</feature>
<feature type="compositionally biased region" description="Basic and acidic residues" evidence="1">
    <location>
        <begin position="43"/>
        <end position="53"/>
    </location>
</feature>
<comment type="caution">
    <text evidence="2">The sequence shown here is derived from an EMBL/GenBank/DDBJ whole genome shotgun (WGS) entry which is preliminary data.</text>
</comment>
<feature type="compositionally biased region" description="Polar residues" evidence="1">
    <location>
        <begin position="179"/>
        <end position="188"/>
    </location>
</feature>
<sequence>MNNGYEVIVSLARRSSVSDDDELRKVNRQINVYLEEEVTEVRTKTGDATRDVTEEATVDVPGGATGNVTKEATVDVPRDATEEACGDATSDLHEEATADVTGDATGDDVTGEADDVEISGSCSEEDSDYVVDDVEEEDNGSEDYDSGFKDSENSGSDHEGKENQQSDTSVRLPKLQVKRPTSSPSETSPFVFIPTPGLASHPTTQQSCPTQQPGSVMTVRLMPTSQEHCSVDQSLSQSSTLTQNVQENNNNEGLRKRPRMV</sequence>
<feature type="compositionally biased region" description="Acidic residues" evidence="1">
    <location>
        <begin position="105"/>
        <end position="145"/>
    </location>
</feature>
<organism evidence="2 3">
    <name type="scientific">Hibiscus sabdariffa</name>
    <name type="common">roselle</name>
    <dbReference type="NCBI Taxonomy" id="183260"/>
    <lineage>
        <taxon>Eukaryota</taxon>
        <taxon>Viridiplantae</taxon>
        <taxon>Streptophyta</taxon>
        <taxon>Embryophyta</taxon>
        <taxon>Tracheophyta</taxon>
        <taxon>Spermatophyta</taxon>
        <taxon>Magnoliopsida</taxon>
        <taxon>eudicotyledons</taxon>
        <taxon>Gunneridae</taxon>
        <taxon>Pentapetalae</taxon>
        <taxon>rosids</taxon>
        <taxon>malvids</taxon>
        <taxon>Malvales</taxon>
        <taxon>Malvaceae</taxon>
        <taxon>Malvoideae</taxon>
        <taxon>Hibiscus</taxon>
    </lineage>
</organism>
<proteinExistence type="predicted"/>
<protein>
    <submittedName>
        <fullName evidence="2">Uncharacterized protein</fullName>
    </submittedName>
</protein>
<accession>A0ABR2QMC2</accession>
<reference evidence="2 3" key="1">
    <citation type="journal article" date="2024" name="G3 (Bethesda)">
        <title>Genome assembly of Hibiscus sabdariffa L. provides insights into metabolisms of medicinal natural products.</title>
        <authorList>
            <person name="Kim T."/>
        </authorList>
    </citation>
    <scope>NUCLEOTIDE SEQUENCE [LARGE SCALE GENOMIC DNA]</scope>
    <source>
        <strain evidence="2">TK-2024</strain>
        <tissue evidence="2">Old leaves</tissue>
    </source>
</reference>